<reference evidence="2 3" key="1">
    <citation type="submission" date="2018-01" db="EMBL/GenBank/DDBJ databases">
        <authorList>
            <person name="Clerissi C."/>
        </authorList>
    </citation>
    <scope>NUCLEOTIDE SEQUENCE [LARGE SCALE GENOMIC DNA]</scope>
    <source>
        <strain evidence="2">Cupriavidus taiwanensis STM 6021</strain>
    </source>
</reference>
<dbReference type="Proteomes" id="UP000257139">
    <property type="component" value="Chromosome CBM2594_a"/>
</dbReference>
<feature type="compositionally biased region" description="Polar residues" evidence="1">
    <location>
        <begin position="122"/>
        <end position="136"/>
    </location>
</feature>
<proteinExistence type="predicted"/>
<feature type="compositionally biased region" description="Polar residues" evidence="1">
    <location>
        <begin position="144"/>
        <end position="153"/>
    </location>
</feature>
<evidence type="ECO:0000313" key="3">
    <source>
        <dbReference type="Proteomes" id="UP000257139"/>
    </source>
</evidence>
<evidence type="ECO:0000256" key="1">
    <source>
        <dbReference type="SAM" id="MobiDB-lite"/>
    </source>
</evidence>
<gene>
    <name evidence="2" type="ORF">CBM2594_A80088</name>
</gene>
<protein>
    <submittedName>
        <fullName evidence="2">Uncharacterized protein</fullName>
    </submittedName>
</protein>
<name>A0A7Z7J956_9BURK</name>
<evidence type="ECO:0000313" key="2">
    <source>
        <dbReference type="EMBL" id="SPC18649.1"/>
    </source>
</evidence>
<comment type="caution">
    <text evidence="2">The sequence shown here is derived from an EMBL/GenBank/DDBJ whole genome shotgun (WGS) entry which is preliminary data.</text>
</comment>
<dbReference type="AlphaFoldDB" id="A0A7Z7J956"/>
<feature type="compositionally biased region" description="Low complexity" evidence="1">
    <location>
        <begin position="41"/>
        <end position="77"/>
    </location>
</feature>
<feature type="region of interest" description="Disordered" evidence="1">
    <location>
        <begin position="36"/>
        <end position="153"/>
    </location>
</feature>
<accession>A0A7Z7J956</accession>
<organism evidence="2 3">
    <name type="scientific">Cupriavidus taiwanensis</name>
    <dbReference type="NCBI Taxonomy" id="164546"/>
    <lineage>
        <taxon>Bacteria</taxon>
        <taxon>Pseudomonadati</taxon>
        <taxon>Pseudomonadota</taxon>
        <taxon>Betaproteobacteria</taxon>
        <taxon>Burkholderiales</taxon>
        <taxon>Burkholderiaceae</taxon>
        <taxon>Cupriavidus</taxon>
    </lineage>
</organism>
<sequence length="246" mass="25319">MAIGSLMPDSISSTLATRSLSRMPLLLSVENTAAASVEPTMAPSSSPSRQSMPSSQAANIPTSAAVTSTPTVASDSDGLSATRKVAKRVRSPPSSRMIASARLPTRKLSQVSEKRMPPGPSTPASMPTARNTSRTGTPKRAENAPSTIPSDITTAPSRMTWSMLSKMLLVLPRGFGCGSFQDLSEPFTTFQTPAAAVAAAARKTVPDDSAAVPGPDPQNGLEPGAAALLSALSLGDTRTMTPIADI</sequence>
<dbReference type="EMBL" id="OGUU01000012">
    <property type="protein sequence ID" value="SPC18649.1"/>
    <property type="molecule type" value="Genomic_DNA"/>
</dbReference>